<evidence type="ECO:0000256" key="1">
    <source>
        <dbReference type="SAM" id="Phobius"/>
    </source>
</evidence>
<dbReference type="EMBL" id="JBEPSH010000001">
    <property type="protein sequence ID" value="MET4574970.1"/>
    <property type="molecule type" value="Genomic_DNA"/>
</dbReference>
<proteinExistence type="predicted"/>
<name>A0ABV2Q1R8_9BURK</name>
<comment type="caution">
    <text evidence="2">The sequence shown here is derived from an EMBL/GenBank/DDBJ whole genome shotgun (WGS) entry which is preliminary data.</text>
</comment>
<feature type="transmembrane region" description="Helical" evidence="1">
    <location>
        <begin position="6"/>
        <end position="26"/>
    </location>
</feature>
<keyword evidence="1" id="KW-0472">Membrane</keyword>
<evidence type="ECO:0000313" key="3">
    <source>
        <dbReference type="Proteomes" id="UP001549320"/>
    </source>
</evidence>
<gene>
    <name evidence="2" type="ORF">ABIE13_000067</name>
</gene>
<keyword evidence="1" id="KW-1133">Transmembrane helix</keyword>
<keyword evidence="3" id="KW-1185">Reference proteome</keyword>
<protein>
    <submittedName>
        <fullName evidence="2">Uncharacterized protein</fullName>
    </submittedName>
</protein>
<keyword evidence="1" id="KW-0812">Transmembrane</keyword>
<accession>A0ABV2Q1R8</accession>
<reference evidence="2 3" key="1">
    <citation type="submission" date="2024-06" db="EMBL/GenBank/DDBJ databases">
        <title>Sorghum-associated microbial communities from plants grown in Nebraska, USA.</title>
        <authorList>
            <person name="Schachtman D."/>
        </authorList>
    </citation>
    <scope>NUCLEOTIDE SEQUENCE [LARGE SCALE GENOMIC DNA]</scope>
    <source>
        <strain evidence="2 3">2709</strain>
    </source>
</reference>
<organism evidence="2 3">
    <name type="scientific">Ottowia thiooxydans</name>
    <dbReference type="NCBI Taxonomy" id="219182"/>
    <lineage>
        <taxon>Bacteria</taxon>
        <taxon>Pseudomonadati</taxon>
        <taxon>Pseudomonadota</taxon>
        <taxon>Betaproteobacteria</taxon>
        <taxon>Burkholderiales</taxon>
        <taxon>Comamonadaceae</taxon>
        <taxon>Ottowia</taxon>
    </lineage>
</organism>
<evidence type="ECO:0000313" key="2">
    <source>
        <dbReference type="EMBL" id="MET4574970.1"/>
    </source>
</evidence>
<sequence length="41" mass="4520">MDAGNDGWRVVPVPVLASMVVLWLACMGQSLSKMLHEFFIA</sequence>
<dbReference type="Proteomes" id="UP001549320">
    <property type="component" value="Unassembled WGS sequence"/>
</dbReference>